<evidence type="ECO:0000256" key="2">
    <source>
        <dbReference type="SAM" id="Phobius"/>
    </source>
</evidence>
<dbReference type="AlphaFoldDB" id="A0A940STZ8"/>
<accession>A0A940STZ8</accession>
<evidence type="ECO:0000313" key="3">
    <source>
        <dbReference type="EMBL" id="MBP1040229.1"/>
    </source>
</evidence>
<feature type="transmembrane region" description="Helical" evidence="2">
    <location>
        <begin position="46"/>
        <end position="70"/>
    </location>
</feature>
<evidence type="ECO:0000313" key="4">
    <source>
        <dbReference type="Proteomes" id="UP000674938"/>
    </source>
</evidence>
<dbReference type="EMBL" id="JAEEGA010000002">
    <property type="protein sequence ID" value="MBP1040229.1"/>
    <property type="molecule type" value="Genomic_DNA"/>
</dbReference>
<name>A0A940STZ8_9ENTE</name>
<protein>
    <submittedName>
        <fullName evidence="3">Uncharacterized protein</fullName>
    </submittedName>
</protein>
<organism evidence="3 4">
    <name type="scientific">Vagococcus allomyrinae</name>
    <dbReference type="NCBI Taxonomy" id="2794353"/>
    <lineage>
        <taxon>Bacteria</taxon>
        <taxon>Bacillati</taxon>
        <taxon>Bacillota</taxon>
        <taxon>Bacilli</taxon>
        <taxon>Lactobacillales</taxon>
        <taxon>Enterococcaceae</taxon>
        <taxon>Vagococcus</taxon>
    </lineage>
</organism>
<dbReference type="Proteomes" id="UP000674938">
    <property type="component" value="Unassembled WGS sequence"/>
</dbReference>
<gene>
    <name evidence="3" type="ORF">I6N95_04300</name>
</gene>
<reference evidence="3" key="1">
    <citation type="submission" date="2020-12" db="EMBL/GenBank/DDBJ databases">
        <title>Vagococcus allomyrinae sp. nov. and Enterococcus lavae sp. nov., isolated from the larvae of Allomyrina dichotoma.</title>
        <authorList>
            <person name="Lee S.D."/>
        </authorList>
    </citation>
    <scope>NUCLEOTIDE SEQUENCE</scope>
    <source>
        <strain evidence="3">BWB3-3</strain>
    </source>
</reference>
<keyword evidence="2" id="KW-0812">Transmembrane</keyword>
<dbReference type="RefSeq" id="WP_209525121.1">
    <property type="nucleotide sequence ID" value="NZ_JAEEGA010000002.1"/>
</dbReference>
<sequence>MGKRRRRQRSNCSQNKRTRKVSRSKKKVSREGSLFLSLLKHPIERWLLIGLLFVLLLFGFSVIETLKLIVN</sequence>
<feature type="region of interest" description="Disordered" evidence="1">
    <location>
        <begin position="1"/>
        <end position="29"/>
    </location>
</feature>
<feature type="compositionally biased region" description="Basic residues" evidence="1">
    <location>
        <begin position="16"/>
        <end position="28"/>
    </location>
</feature>
<evidence type="ECO:0000256" key="1">
    <source>
        <dbReference type="SAM" id="MobiDB-lite"/>
    </source>
</evidence>
<comment type="caution">
    <text evidence="3">The sequence shown here is derived from an EMBL/GenBank/DDBJ whole genome shotgun (WGS) entry which is preliminary data.</text>
</comment>
<proteinExistence type="predicted"/>
<keyword evidence="2" id="KW-1133">Transmembrane helix</keyword>
<keyword evidence="2" id="KW-0472">Membrane</keyword>
<keyword evidence="4" id="KW-1185">Reference proteome</keyword>